<dbReference type="InterPro" id="IPR038766">
    <property type="entry name" value="Membrane_comp_ABC_pdt"/>
</dbReference>
<feature type="transmembrane region" description="Helical" evidence="6">
    <location>
        <begin position="21"/>
        <end position="40"/>
    </location>
</feature>
<evidence type="ECO:0000256" key="4">
    <source>
        <dbReference type="ARBA" id="ARBA00022989"/>
    </source>
</evidence>
<feature type="transmembrane region" description="Helical" evidence="6">
    <location>
        <begin position="307"/>
        <end position="331"/>
    </location>
</feature>
<dbReference type="RefSeq" id="WP_112117593.1">
    <property type="nucleotide sequence ID" value="NZ_UAQE01000001.1"/>
</dbReference>
<feature type="transmembrane region" description="Helical" evidence="6">
    <location>
        <begin position="436"/>
        <end position="460"/>
    </location>
</feature>
<keyword evidence="2" id="KW-1003">Cell membrane</keyword>
<evidence type="ECO:0000256" key="1">
    <source>
        <dbReference type="ARBA" id="ARBA00004651"/>
    </source>
</evidence>
<evidence type="ECO:0000259" key="7">
    <source>
        <dbReference type="Pfam" id="PF02687"/>
    </source>
</evidence>
<proteinExistence type="predicted"/>
<feature type="domain" description="ABC3 transporter permease C-terminal" evidence="7">
    <location>
        <begin position="264"/>
        <end position="385"/>
    </location>
</feature>
<organism evidence="8 9">
    <name type="scientific">Lysinibacillus capsici</name>
    <dbReference type="NCBI Taxonomy" id="2115968"/>
    <lineage>
        <taxon>Bacteria</taxon>
        <taxon>Bacillati</taxon>
        <taxon>Bacillota</taxon>
        <taxon>Bacilli</taxon>
        <taxon>Bacillales</taxon>
        <taxon>Bacillaceae</taxon>
        <taxon>Lysinibacillus</taxon>
    </lineage>
</organism>
<keyword evidence="4 6" id="KW-1133">Transmembrane helix</keyword>
<accession>A0A2X0XLX9</accession>
<dbReference type="PANTHER" id="PTHR30287">
    <property type="entry name" value="MEMBRANE COMPONENT OF PREDICTED ABC SUPERFAMILY METABOLITE UPTAKE TRANSPORTER"/>
    <property type="match status" value="1"/>
</dbReference>
<dbReference type="Proteomes" id="UP000251431">
    <property type="component" value="Unassembled WGS sequence"/>
</dbReference>
<dbReference type="Pfam" id="PF02687">
    <property type="entry name" value="FtsX"/>
    <property type="match status" value="2"/>
</dbReference>
<comment type="subcellular location">
    <subcellularLocation>
        <location evidence="1">Cell membrane</location>
        <topology evidence="1">Multi-pass membrane protein</topology>
    </subcellularLocation>
</comment>
<dbReference type="InterPro" id="IPR003838">
    <property type="entry name" value="ABC3_permease_C"/>
</dbReference>
<feature type="domain" description="ABC3 transporter permease C-terminal" evidence="7">
    <location>
        <begin position="668"/>
        <end position="788"/>
    </location>
</feature>
<evidence type="ECO:0000256" key="6">
    <source>
        <dbReference type="SAM" id="Phobius"/>
    </source>
</evidence>
<protein>
    <submittedName>
        <fullName evidence="8">ABC transporter permease</fullName>
    </submittedName>
</protein>
<feature type="transmembrane region" description="Helical" evidence="6">
    <location>
        <begin position="257"/>
        <end position="286"/>
    </location>
</feature>
<name>A0A2X0XLX9_9BACI</name>
<keyword evidence="5 6" id="KW-0472">Membrane</keyword>
<dbReference type="GO" id="GO:0005886">
    <property type="term" value="C:plasma membrane"/>
    <property type="evidence" value="ECO:0007669"/>
    <property type="project" value="UniProtKB-SubCell"/>
</dbReference>
<feature type="transmembrane region" description="Helical" evidence="6">
    <location>
        <begin position="711"/>
        <end position="736"/>
    </location>
</feature>
<evidence type="ECO:0000313" key="9">
    <source>
        <dbReference type="Proteomes" id="UP000251431"/>
    </source>
</evidence>
<sequence>MYAIITLCSSYIRKRKIQNGLMVVLIFLSTLLLATSVTILTNTNNIFEKAHHDSSGAHQILTMGNNIHNPIAVNEWWQEQPGVTTSSLIPYRNLSRFTFNGKEISNIYLFMMNTPNTPFMIDQLLFSEGEKQLSPPKGTIWIPTSLASSATISLGDAIEFHTGESTFNLTVSGIVVDMPYGGPFTTNARIWMNNTDYQQHLATMTGSDQYMMALRFNDYQQNTNYWGDFEKYLQGPYLESKMEYEEIASFYLIINKIIGFIMIAFGIAMLLISLFVIGFSISDAILTNYRTIGVIKSLGLSSREISITYVLQFGLLSAVAIIPGIIISKFLSRRIIESSLSYMKAGNHLTIHQDTLFNILIALILFGIVLLTAYFYSHKARNVEPVQAIKYGMSESANSKMNRRRNSSNRLFRLRSLPIQLQIGLKSITKNIKSSILVIALTSITSAILVFSVVILNSFISIKETSPSWGYDASHVVVTVSNKETFTKQQFEDFLMADERVKDHAWLDQFTGILPNDSHPPLNINVNVIEGSFDAAGYVTMSGRNPISKNEIAIGLNIARALNKNIGDIVEVYLEGKQHFLIVTGIYQSIANMSNSARITAEVIKVYNTTYTTSEVSMINLLDETVATPFVEDLNTHFKSSVSAVTQQLLLDAVFKEVVAVLVIPLSIVGILFIIVTCIIIFSVSRINVRKESSTYGIYKSIGMTSTNIRWSITIGILILSIMGALAGIFIGIKLIPLALQSIILDYGLLELPLVINWPTSIGISFVSVIAAIFGGWISTKIIAKTSPRILIVE</sequence>
<dbReference type="EMBL" id="UAQE01000001">
    <property type="protein sequence ID" value="SPU00104.1"/>
    <property type="molecule type" value="Genomic_DNA"/>
</dbReference>
<evidence type="ECO:0000256" key="2">
    <source>
        <dbReference type="ARBA" id="ARBA00022475"/>
    </source>
</evidence>
<evidence type="ECO:0000256" key="5">
    <source>
        <dbReference type="ARBA" id="ARBA00023136"/>
    </source>
</evidence>
<dbReference type="AlphaFoldDB" id="A0A2X0XLX9"/>
<feature type="transmembrane region" description="Helical" evidence="6">
    <location>
        <begin position="658"/>
        <end position="684"/>
    </location>
</feature>
<dbReference type="PANTHER" id="PTHR30287:SF2">
    <property type="entry name" value="BLL1001 PROTEIN"/>
    <property type="match status" value="1"/>
</dbReference>
<gene>
    <name evidence="8" type="ORF">NCTC7582_02986</name>
</gene>
<keyword evidence="3 6" id="KW-0812">Transmembrane</keyword>
<evidence type="ECO:0000256" key="3">
    <source>
        <dbReference type="ARBA" id="ARBA00022692"/>
    </source>
</evidence>
<feature type="transmembrane region" description="Helical" evidence="6">
    <location>
        <begin position="356"/>
        <end position="376"/>
    </location>
</feature>
<evidence type="ECO:0000313" key="8">
    <source>
        <dbReference type="EMBL" id="SPU00104.1"/>
    </source>
</evidence>
<feature type="transmembrane region" description="Helical" evidence="6">
    <location>
        <begin position="756"/>
        <end position="779"/>
    </location>
</feature>
<reference evidence="8 9" key="1">
    <citation type="submission" date="2018-06" db="EMBL/GenBank/DDBJ databases">
        <authorList>
            <consortium name="Pathogen Informatics"/>
            <person name="Doyle S."/>
        </authorList>
    </citation>
    <scope>NUCLEOTIDE SEQUENCE [LARGE SCALE GENOMIC DNA]</scope>
    <source>
        <strain evidence="8 9">NCTC7582</strain>
    </source>
</reference>